<keyword evidence="13" id="KW-1185">Reference proteome</keyword>
<accession>A0A1R2BFC7</accession>
<feature type="transmembrane region" description="Helical" evidence="11">
    <location>
        <begin position="332"/>
        <end position="351"/>
    </location>
</feature>
<evidence type="ECO:0000256" key="4">
    <source>
        <dbReference type="ARBA" id="ARBA00022676"/>
    </source>
</evidence>
<evidence type="ECO:0000256" key="2">
    <source>
        <dbReference type="ARBA" id="ARBA00004922"/>
    </source>
</evidence>
<keyword evidence="6 11" id="KW-0812">Transmembrane</keyword>
<comment type="caution">
    <text evidence="12">The sequence shown here is derived from an EMBL/GenBank/DDBJ whole genome shotgun (WGS) entry which is preliminary data.</text>
</comment>
<evidence type="ECO:0000313" key="12">
    <source>
        <dbReference type="EMBL" id="OMJ75488.1"/>
    </source>
</evidence>
<organism evidence="12 13">
    <name type="scientific">Stentor coeruleus</name>
    <dbReference type="NCBI Taxonomy" id="5963"/>
    <lineage>
        <taxon>Eukaryota</taxon>
        <taxon>Sar</taxon>
        <taxon>Alveolata</taxon>
        <taxon>Ciliophora</taxon>
        <taxon>Postciliodesmatophora</taxon>
        <taxon>Heterotrichea</taxon>
        <taxon>Heterotrichida</taxon>
        <taxon>Stentoridae</taxon>
        <taxon>Stentor</taxon>
    </lineage>
</organism>
<evidence type="ECO:0000256" key="7">
    <source>
        <dbReference type="ARBA" id="ARBA00022824"/>
    </source>
</evidence>
<comment type="subcellular location">
    <subcellularLocation>
        <location evidence="1">Endoplasmic reticulum membrane</location>
        <topology evidence="1">Multi-pass membrane protein</topology>
    </subcellularLocation>
</comment>
<evidence type="ECO:0000256" key="11">
    <source>
        <dbReference type="SAM" id="Phobius"/>
    </source>
</evidence>
<keyword evidence="9 11" id="KW-0472">Membrane</keyword>
<feature type="transmembrane region" description="Helical" evidence="11">
    <location>
        <begin position="193"/>
        <end position="217"/>
    </location>
</feature>
<evidence type="ECO:0000256" key="3">
    <source>
        <dbReference type="ARBA" id="ARBA00011964"/>
    </source>
</evidence>
<evidence type="ECO:0000256" key="8">
    <source>
        <dbReference type="ARBA" id="ARBA00022989"/>
    </source>
</evidence>
<keyword evidence="7" id="KW-0256">Endoplasmic reticulum</keyword>
<dbReference type="AlphaFoldDB" id="A0A1R2BFC7"/>
<evidence type="ECO:0000256" key="1">
    <source>
        <dbReference type="ARBA" id="ARBA00004477"/>
    </source>
</evidence>
<keyword evidence="4" id="KW-0328">Glycosyltransferase</keyword>
<name>A0A1R2BFC7_9CILI</name>
<evidence type="ECO:0000256" key="10">
    <source>
        <dbReference type="ARBA" id="ARBA00049506"/>
    </source>
</evidence>
<dbReference type="Proteomes" id="UP000187209">
    <property type="component" value="Unassembled WGS sequence"/>
</dbReference>
<comment type="pathway">
    <text evidence="2">Protein modification; protein glycosylation.</text>
</comment>
<dbReference type="GO" id="GO:0052925">
    <property type="term" value="F:dol-P-Man:Man(5)GlcNAc(2)-PP-Dol alpha-1,3-mannosyltransferase activity"/>
    <property type="evidence" value="ECO:0007669"/>
    <property type="project" value="UniProtKB-EC"/>
</dbReference>
<evidence type="ECO:0000256" key="9">
    <source>
        <dbReference type="ARBA" id="ARBA00023136"/>
    </source>
</evidence>
<proteinExistence type="predicted"/>
<feature type="transmembrane region" description="Helical" evidence="11">
    <location>
        <begin position="133"/>
        <end position="155"/>
    </location>
</feature>
<dbReference type="PANTHER" id="PTHR12646">
    <property type="entry name" value="NOT56 - RELATED"/>
    <property type="match status" value="1"/>
</dbReference>
<evidence type="ECO:0000256" key="5">
    <source>
        <dbReference type="ARBA" id="ARBA00022679"/>
    </source>
</evidence>
<reference evidence="12 13" key="1">
    <citation type="submission" date="2016-11" db="EMBL/GenBank/DDBJ databases">
        <title>The macronuclear genome of Stentor coeruleus: a giant cell with tiny introns.</title>
        <authorList>
            <person name="Slabodnick M."/>
            <person name="Ruby J.G."/>
            <person name="Reiff S.B."/>
            <person name="Swart E.C."/>
            <person name="Gosai S."/>
            <person name="Prabakaran S."/>
            <person name="Witkowska E."/>
            <person name="Larue G.E."/>
            <person name="Fisher S."/>
            <person name="Freeman R.M."/>
            <person name="Gunawardena J."/>
            <person name="Chu W."/>
            <person name="Stover N.A."/>
            <person name="Gregory B.D."/>
            <person name="Nowacki M."/>
            <person name="Derisi J."/>
            <person name="Roy S.W."/>
            <person name="Marshall W.F."/>
            <person name="Sood P."/>
        </authorList>
    </citation>
    <scope>NUCLEOTIDE SEQUENCE [LARGE SCALE GENOMIC DNA]</scope>
    <source>
        <strain evidence="12">WM001</strain>
    </source>
</reference>
<keyword evidence="8 11" id="KW-1133">Transmembrane helix</keyword>
<dbReference type="EC" id="2.4.1.258" evidence="3"/>
<dbReference type="EMBL" id="MPUH01000687">
    <property type="protein sequence ID" value="OMJ75488.1"/>
    <property type="molecule type" value="Genomic_DNA"/>
</dbReference>
<dbReference type="PANTHER" id="PTHR12646:SF0">
    <property type="entry name" value="DOL-P-MAN:MAN(5)GLCNAC(2)-PP-DOL ALPHA-1,3-MANNOSYLTRANSFERASE"/>
    <property type="match status" value="1"/>
</dbReference>
<evidence type="ECO:0000256" key="6">
    <source>
        <dbReference type="ARBA" id="ARBA00022692"/>
    </source>
</evidence>
<dbReference type="GO" id="GO:0005789">
    <property type="term" value="C:endoplasmic reticulum membrane"/>
    <property type="evidence" value="ECO:0007669"/>
    <property type="project" value="UniProtKB-SubCell"/>
</dbReference>
<feature type="transmembrane region" description="Helical" evidence="11">
    <location>
        <begin position="371"/>
        <end position="388"/>
    </location>
</feature>
<keyword evidence="5" id="KW-0808">Transferase</keyword>
<feature type="transmembrane region" description="Helical" evidence="11">
    <location>
        <begin position="91"/>
        <end position="108"/>
    </location>
</feature>
<feature type="transmembrane region" description="Helical" evidence="11">
    <location>
        <begin position="63"/>
        <end position="79"/>
    </location>
</feature>
<dbReference type="OrthoDB" id="312352at2759"/>
<feature type="transmembrane region" description="Helical" evidence="11">
    <location>
        <begin position="253"/>
        <end position="271"/>
    </location>
</feature>
<evidence type="ECO:0000313" key="13">
    <source>
        <dbReference type="Proteomes" id="UP000187209"/>
    </source>
</evidence>
<comment type="catalytic activity">
    <reaction evidence="10">
        <text>an alpha-D-Man-(1-&gt;2)-alpha-D-Man-(1-&gt;2)-alpha-D-Man-(1-&gt;3)-[alpha-D-Man-(1-&gt;6)]-beta-D-Man-(1-&gt;4)-beta-D-GlcNAc-(1-&gt;4)-alpha-D-GlcNAc-diphospho-di-trans,poly-cis-dolichol + a di-trans,poly-cis-dolichyl beta-D-mannosyl phosphate = an alpha-D-Man-(1-&gt;2)-alpha-D-Man-(1-&gt;2)-alpha-D-Man-(1-&gt;3)-[alpha-D-Man-(1-&gt;3)-alpha-D-Man-(1-&gt;6)]-beta-D-Man-(1-&gt;4)-beta-D-GlcNAc-(1-&gt;4)-alpha-D-GlcNAc-diphospho-di-trans,poly-cis-dolichol + a di-trans,poly-cis-dolichyl phosphate + H(+)</text>
        <dbReference type="Rhea" id="RHEA:29527"/>
        <dbReference type="Rhea" id="RHEA-COMP:19498"/>
        <dbReference type="Rhea" id="RHEA-COMP:19501"/>
        <dbReference type="Rhea" id="RHEA-COMP:19516"/>
        <dbReference type="Rhea" id="RHEA-COMP:19517"/>
        <dbReference type="ChEBI" id="CHEBI:15378"/>
        <dbReference type="ChEBI" id="CHEBI:57683"/>
        <dbReference type="ChEBI" id="CHEBI:58211"/>
        <dbReference type="ChEBI" id="CHEBI:132515"/>
        <dbReference type="ChEBI" id="CHEBI:132516"/>
        <dbReference type="EC" id="2.4.1.258"/>
    </reaction>
    <physiologicalReaction direction="left-to-right" evidence="10">
        <dbReference type="Rhea" id="RHEA:29528"/>
    </physiologicalReaction>
</comment>
<protein>
    <recommendedName>
        <fullName evidence="3">dolichyl-P-Man:Man5GlcNAc2-PP-dolichol alpha-1,3-mannosyltransferase</fullName>
        <ecNumber evidence="3">2.4.1.258</ecNumber>
    </recommendedName>
</protein>
<feature type="transmembrane region" description="Helical" evidence="11">
    <location>
        <begin position="162"/>
        <end position="187"/>
    </location>
</feature>
<feature type="transmembrane region" description="Helical" evidence="11">
    <location>
        <begin position="12"/>
        <end position="31"/>
    </location>
</feature>
<dbReference type="InterPro" id="IPR007873">
    <property type="entry name" value="Glycosyltransferase_ALG3"/>
</dbReference>
<dbReference type="Pfam" id="PF05208">
    <property type="entry name" value="ALG3"/>
    <property type="match status" value="1"/>
</dbReference>
<sequence>MVKLSEWLTDIRVLLILELIGGMFIINFRGYTEVDWEAYMAQTGGFLSGDYNYLNLKGPSGPLVYPAGFLYIFSIIYSICNMGTSVRMGQYVFLAFYLINLIIVNNIYKRLEPHVGKWCVFILCLSFKMHSTYLLRLFNDPVAILFMNLCILFALDNKWKSAVILYSISLSIKMNILLYLPGLLLIINWGNNYIFTLCSLIFIIAFQLIIAIPFLLVNPRGYFTMAFDFSRVFDQKESAYWQFLPNEVFVSKIFHNTLLVFHVTLLLIFLFRKAAYGKTFVQKLRSLNLPTSLAEFLHPPQGTKIAPELIAYSMFTTHFIGIFFSRSLHIQYYTWYIFTIPFFICYGSRKWWKYGLYVLLEVAYKQYPPKLYSSCMVFAIHLVFIYVLDSAFEKVTPRYFKDRADKETKKNS</sequence>
<gene>
    <name evidence="12" type="ORF">SteCoe_25337</name>
</gene>